<dbReference type="KEGG" id="mbr:MONBRDRAFT_9898"/>
<evidence type="ECO:0000256" key="1">
    <source>
        <dbReference type="SAM" id="MobiDB-lite"/>
    </source>
</evidence>
<name>A9V4K0_MONBE</name>
<keyword evidence="3" id="KW-1185">Reference proteome</keyword>
<sequence length="434" mass="49359">MEHKAWFHLLPLAWHMRVSLTLPAVLKASFLGRTSFIMPSLPVVLAATMDVMLVTAGEKERMQDELSSLKNRFEQEKEQHKTTLARNSAFAEGVRTEADAELTEAQQATVRLKAEVRRLQNQVNQSEAEVQSLQRRLSQRGRDKRQEKDLQSQLTSAQAEVARLQQTIRESAEARQSQQEKAESQLARTRAQLRAKDAELAALSLRTKQLSDEALNARQLDAHNRDLRQQTWRNYVDIADRRNVLQQPRPRWRDFNAAQRASEKRFAHVLADREQLKVQARNADIEERLRERGIRVPSENDDLSMTPRQYDITWLDMAAELPGRTDTEIEARYLELIDVNHRGTSDNQPRSGPQTSVSRFAATQDRHGAPRSDGVGSANSLVDPMLPDLSRSERPPAYATDVDESSLADAPLFASWDDDDPYMQHVAAQGAMRT</sequence>
<dbReference type="AlphaFoldDB" id="A9V4K0"/>
<proteinExistence type="predicted"/>
<organism evidence="2 3">
    <name type="scientific">Monosiga brevicollis</name>
    <name type="common">Choanoflagellate</name>
    <dbReference type="NCBI Taxonomy" id="81824"/>
    <lineage>
        <taxon>Eukaryota</taxon>
        <taxon>Choanoflagellata</taxon>
        <taxon>Craspedida</taxon>
        <taxon>Salpingoecidae</taxon>
        <taxon>Monosiga</taxon>
    </lineage>
</organism>
<feature type="compositionally biased region" description="Basic and acidic residues" evidence="1">
    <location>
        <begin position="170"/>
        <end position="183"/>
    </location>
</feature>
<dbReference type="GeneID" id="5892967"/>
<reference evidence="2 3" key="1">
    <citation type="journal article" date="2008" name="Nature">
        <title>The genome of the choanoflagellate Monosiga brevicollis and the origin of metazoans.</title>
        <authorList>
            <consortium name="JGI Sequencing"/>
            <person name="King N."/>
            <person name="Westbrook M.J."/>
            <person name="Young S.L."/>
            <person name="Kuo A."/>
            <person name="Abedin M."/>
            <person name="Chapman J."/>
            <person name="Fairclough S."/>
            <person name="Hellsten U."/>
            <person name="Isogai Y."/>
            <person name="Letunic I."/>
            <person name="Marr M."/>
            <person name="Pincus D."/>
            <person name="Putnam N."/>
            <person name="Rokas A."/>
            <person name="Wright K.J."/>
            <person name="Zuzow R."/>
            <person name="Dirks W."/>
            <person name="Good M."/>
            <person name="Goodstein D."/>
            <person name="Lemons D."/>
            <person name="Li W."/>
            <person name="Lyons J.B."/>
            <person name="Morris A."/>
            <person name="Nichols S."/>
            <person name="Richter D.J."/>
            <person name="Salamov A."/>
            <person name="Bork P."/>
            <person name="Lim W.A."/>
            <person name="Manning G."/>
            <person name="Miller W.T."/>
            <person name="McGinnis W."/>
            <person name="Shapiro H."/>
            <person name="Tjian R."/>
            <person name="Grigoriev I.V."/>
            <person name="Rokhsar D."/>
        </authorList>
    </citation>
    <scope>NUCLEOTIDE SEQUENCE [LARGE SCALE GENOMIC DNA]</scope>
    <source>
        <strain evidence="3">MX1 / ATCC 50154</strain>
    </source>
</reference>
<dbReference type="Proteomes" id="UP000001357">
    <property type="component" value="Unassembled WGS sequence"/>
</dbReference>
<feature type="region of interest" description="Disordered" evidence="1">
    <location>
        <begin position="121"/>
        <end position="155"/>
    </location>
</feature>
<feature type="region of interest" description="Disordered" evidence="1">
    <location>
        <begin position="170"/>
        <end position="190"/>
    </location>
</feature>
<feature type="compositionally biased region" description="Basic and acidic residues" evidence="1">
    <location>
        <begin position="140"/>
        <end position="150"/>
    </location>
</feature>
<feature type="region of interest" description="Disordered" evidence="1">
    <location>
        <begin position="340"/>
        <end position="404"/>
    </location>
</feature>
<protein>
    <submittedName>
        <fullName evidence="2">Uncharacterized protein</fullName>
    </submittedName>
</protein>
<accession>A9V4K0</accession>
<evidence type="ECO:0000313" key="3">
    <source>
        <dbReference type="Proteomes" id="UP000001357"/>
    </source>
</evidence>
<dbReference type="InParanoid" id="A9V4K0"/>
<gene>
    <name evidence="2" type="ORF">MONBRDRAFT_9898</name>
</gene>
<dbReference type="RefSeq" id="XP_001747727.1">
    <property type="nucleotide sequence ID" value="XM_001747675.1"/>
</dbReference>
<feature type="compositionally biased region" description="Polar residues" evidence="1">
    <location>
        <begin position="345"/>
        <end position="358"/>
    </location>
</feature>
<evidence type="ECO:0000313" key="2">
    <source>
        <dbReference type="EMBL" id="EDQ87467.1"/>
    </source>
</evidence>
<dbReference type="EMBL" id="CH991559">
    <property type="protein sequence ID" value="EDQ87467.1"/>
    <property type="molecule type" value="Genomic_DNA"/>
</dbReference>